<evidence type="ECO:0000313" key="2">
    <source>
        <dbReference type="EMBL" id="CAK9003761.1"/>
    </source>
</evidence>
<keyword evidence="3" id="KW-1185">Reference proteome</keyword>
<sequence>MDSEVKWGSLQPKRRRRDKPKSPSALVDCPLCGRAFLASVVNGHAAQCDGAQELPRHDSDSETAALASQQEPRSEGVDAMDIMMRAAAAKPRQEWFVLGADGDCSWSLEAPGESSWTFSASIDMFRKHRWEGNRLGSRVKLRCAMAPSSEGSFSGVVAQAVRDHPTIGKIFSPEVLAKWTQGARVTEFTPGVLKSLLQKSVRRRMQDGALACTVELLLLDKSELFRRLPIVVLEDGMLHPKFDLLVWLMLAVSKGFEPPVELVRRTLEIVHEVACGTVQDVVGWGSSDAASDVGVDELLDNLDAVARNDNARGAVLVRAILFRRQNGGMAGDMAALLRLANAWLRRFDPPQRAAAWLRRLQGFHVALPGLENGRKASLPLAGLDFHVCPWLVDRVCKDTGVKPEEMRSAMWHCEGSVNKRRPLAGTESVQNKEQRALWQDTLLPRLAPVRERFARSKTTLLEF</sequence>
<organism evidence="2 3">
    <name type="scientific">Durusdinium trenchii</name>
    <dbReference type="NCBI Taxonomy" id="1381693"/>
    <lineage>
        <taxon>Eukaryota</taxon>
        <taxon>Sar</taxon>
        <taxon>Alveolata</taxon>
        <taxon>Dinophyceae</taxon>
        <taxon>Suessiales</taxon>
        <taxon>Symbiodiniaceae</taxon>
        <taxon>Durusdinium</taxon>
    </lineage>
</organism>
<gene>
    <name evidence="2" type="ORF">SCF082_LOCUS7892</name>
</gene>
<feature type="region of interest" description="Disordered" evidence="1">
    <location>
        <begin position="51"/>
        <end position="76"/>
    </location>
</feature>
<proteinExistence type="predicted"/>
<reference evidence="2 3" key="1">
    <citation type="submission" date="2024-02" db="EMBL/GenBank/DDBJ databases">
        <authorList>
            <person name="Chen Y."/>
            <person name="Shah S."/>
            <person name="Dougan E. K."/>
            <person name="Thang M."/>
            <person name="Chan C."/>
        </authorList>
    </citation>
    <scope>NUCLEOTIDE SEQUENCE [LARGE SCALE GENOMIC DNA]</scope>
</reference>
<dbReference type="Proteomes" id="UP001642464">
    <property type="component" value="Unassembled WGS sequence"/>
</dbReference>
<evidence type="ECO:0000256" key="1">
    <source>
        <dbReference type="SAM" id="MobiDB-lite"/>
    </source>
</evidence>
<protein>
    <submittedName>
        <fullName evidence="2">Uncharacterized protein</fullName>
    </submittedName>
</protein>
<dbReference type="EMBL" id="CAXAMM010004485">
    <property type="protein sequence ID" value="CAK9003761.1"/>
    <property type="molecule type" value="Genomic_DNA"/>
</dbReference>
<feature type="region of interest" description="Disordered" evidence="1">
    <location>
        <begin position="1"/>
        <end position="24"/>
    </location>
</feature>
<accession>A0ABP0IPI0</accession>
<name>A0ABP0IPI0_9DINO</name>
<comment type="caution">
    <text evidence="2">The sequence shown here is derived from an EMBL/GenBank/DDBJ whole genome shotgun (WGS) entry which is preliminary data.</text>
</comment>
<evidence type="ECO:0000313" key="3">
    <source>
        <dbReference type="Proteomes" id="UP001642464"/>
    </source>
</evidence>
<feature type="non-terminal residue" evidence="2">
    <location>
        <position position="463"/>
    </location>
</feature>